<reference evidence="2 3" key="1">
    <citation type="journal article" date="2011" name="BMC Genomics">
        <title>Genomic insights into an obligate epibiotic bacterial predator: Micavibrio aeruginosavorus ARL-13.</title>
        <authorList>
            <person name="Wang Z."/>
            <person name="Kadouri D."/>
            <person name="Wu M."/>
        </authorList>
    </citation>
    <scope>NUCLEOTIDE SEQUENCE [LARGE SCALE GENOMIC DNA]</scope>
    <source>
        <strain evidence="2 3">ARL-13</strain>
    </source>
</reference>
<evidence type="ECO:0000313" key="3">
    <source>
        <dbReference type="Proteomes" id="UP000009286"/>
    </source>
</evidence>
<sequence>MKIQSLGPYYEDQIKTIKALAKGSSLWKAEAEALLPRITQSYKRADADALLATLSDMQRLAYIVAAGLEHESSFRADLKDMPASGWAAFTAPPVEDKLNLSLAKKLYNVKPNNNDVATMRLGDTSRAIGSYLVQWCLRDKVPFSVYFQDSDFHALLLNHATPDGVKALAADYMRMVDGVNKSMIVRANTPNRKIVHAHPDKAKIYDHETAPFFQKAGTGEVFYTLTCIPTENDSKIDGITYNDYIKLFFEMCDQPWDAISDAHLKLIQEFNIATHVRITNNDGTDVSMELVDDDGSHFTFCNSLIAKNVPGSEIFSAPRKNSVNGVVVAKGKFTHGGALIEDLTMEFKNGELVKYEAKAGLDAFKRAVEMDEGARFVGELGIGTNPHLKQHVANGLLVEKIGGSFHLALGRPYSYTEYQGVQVKVDNGGRSKLHWDITTMLYGKDGIIYLDGRKVMENGLWIDPQYDVLNRGWAAIPRKDRPAYWKNYDPKL</sequence>
<protein>
    <recommendedName>
        <fullName evidence="4">Leucyl aminopeptidase</fullName>
    </recommendedName>
</protein>
<dbReference type="AlphaFoldDB" id="G2KPC8"/>
<dbReference type="GO" id="GO:0046872">
    <property type="term" value="F:metal ion binding"/>
    <property type="evidence" value="ECO:0007669"/>
    <property type="project" value="UniProtKB-KW"/>
</dbReference>
<keyword evidence="3" id="KW-1185">Reference proteome</keyword>
<evidence type="ECO:0000313" key="2">
    <source>
        <dbReference type="EMBL" id="AEP09029.1"/>
    </source>
</evidence>
<dbReference type="InterPro" id="IPR052170">
    <property type="entry name" value="M29_Exopeptidase"/>
</dbReference>
<dbReference type="PRINTS" id="PR00919">
    <property type="entry name" value="THERMOPTASE"/>
</dbReference>
<dbReference type="Proteomes" id="UP000009286">
    <property type="component" value="Chromosome"/>
</dbReference>
<name>G2KPC8_MICAA</name>
<dbReference type="GO" id="GO:0006508">
    <property type="term" value="P:proteolysis"/>
    <property type="evidence" value="ECO:0007669"/>
    <property type="project" value="InterPro"/>
</dbReference>
<accession>G2KPC8</accession>
<dbReference type="GO" id="GO:0004177">
    <property type="term" value="F:aminopeptidase activity"/>
    <property type="evidence" value="ECO:0007669"/>
    <property type="project" value="InterPro"/>
</dbReference>
<dbReference type="HOGENOM" id="CLU_554133_0_0_5"/>
<dbReference type="Pfam" id="PF02073">
    <property type="entry name" value="Peptidase_M29"/>
    <property type="match status" value="1"/>
</dbReference>
<dbReference type="EMBL" id="CP002382">
    <property type="protein sequence ID" value="AEP09029.1"/>
    <property type="molecule type" value="Genomic_DNA"/>
</dbReference>
<dbReference type="eggNOG" id="COG2309">
    <property type="taxonomic scope" value="Bacteria"/>
</dbReference>
<proteinExistence type="predicted"/>
<dbReference type="RefSeq" id="WP_014102252.1">
    <property type="nucleotide sequence ID" value="NC_016026.1"/>
</dbReference>
<dbReference type="InterPro" id="IPR000787">
    <property type="entry name" value="Peptidase_M29"/>
</dbReference>
<evidence type="ECO:0000256" key="1">
    <source>
        <dbReference type="ARBA" id="ARBA00022723"/>
    </source>
</evidence>
<dbReference type="SUPFAM" id="SSF144052">
    <property type="entry name" value="Thermophilic metalloprotease-like"/>
    <property type="match status" value="1"/>
</dbReference>
<dbReference type="PANTHER" id="PTHR34448">
    <property type="entry name" value="AMINOPEPTIDASE"/>
    <property type="match status" value="1"/>
</dbReference>
<dbReference type="PANTHER" id="PTHR34448:SF1">
    <property type="entry name" value="BLL6088 PROTEIN"/>
    <property type="match status" value="1"/>
</dbReference>
<organism evidence="2 3">
    <name type="scientific">Micavibrio aeruginosavorus (strain ARL-13)</name>
    <dbReference type="NCBI Taxonomy" id="856793"/>
    <lineage>
        <taxon>Bacteria</taxon>
        <taxon>Pseudomonadati</taxon>
        <taxon>Bdellovibrionota</taxon>
        <taxon>Bdellovibrionia</taxon>
        <taxon>Bdellovibrionales</taxon>
        <taxon>Pseudobdellovibrionaceae</taxon>
        <taxon>Micavibrio</taxon>
    </lineage>
</organism>
<keyword evidence="1" id="KW-0479">Metal-binding</keyword>
<dbReference type="OrthoDB" id="9803993at2"/>
<gene>
    <name evidence="2" type="ordered locus">MICA_695</name>
</gene>
<evidence type="ECO:0008006" key="4">
    <source>
        <dbReference type="Google" id="ProtNLM"/>
    </source>
</evidence>
<dbReference type="KEGG" id="mai:MICA_695"/>